<organism evidence="1 2">
    <name type="scientific">Helianthus annuus</name>
    <name type="common">Common sunflower</name>
    <dbReference type="NCBI Taxonomy" id="4232"/>
    <lineage>
        <taxon>Eukaryota</taxon>
        <taxon>Viridiplantae</taxon>
        <taxon>Streptophyta</taxon>
        <taxon>Embryophyta</taxon>
        <taxon>Tracheophyta</taxon>
        <taxon>Spermatophyta</taxon>
        <taxon>Magnoliopsida</taxon>
        <taxon>eudicotyledons</taxon>
        <taxon>Gunneridae</taxon>
        <taxon>Pentapetalae</taxon>
        <taxon>asterids</taxon>
        <taxon>campanulids</taxon>
        <taxon>Asterales</taxon>
        <taxon>Asteraceae</taxon>
        <taxon>Asteroideae</taxon>
        <taxon>Heliantheae alliance</taxon>
        <taxon>Heliantheae</taxon>
        <taxon>Helianthus</taxon>
    </lineage>
</organism>
<proteinExistence type="predicted"/>
<dbReference type="AlphaFoldDB" id="A0A251SFL7"/>
<evidence type="ECO:0000313" key="2">
    <source>
        <dbReference type="Proteomes" id="UP000215914"/>
    </source>
</evidence>
<reference evidence="2" key="1">
    <citation type="journal article" date="2017" name="Nature">
        <title>The sunflower genome provides insights into oil metabolism, flowering and Asterid evolution.</title>
        <authorList>
            <person name="Badouin H."/>
            <person name="Gouzy J."/>
            <person name="Grassa C.J."/>
            <person name="Murat F."/>
            <person name="Staton S.E."/>
            <person name="Cottret L."/>
            <person name="Lelandais-Briere C."/>
            <person name="Owens G.L."/>
            <person name="Carrere S."/>
            <person name="Mayjonade B."/>
            <person name="Legrand L."/>
            <person name="Gill N."/>
            <person name="Kane N.C."/>
            <person name="Bowers J.E."/>
            <person name="Hubner S."/>
            <person name="Bellec A."/>
            <person name="Berard A."/>
            <person name="Berges H."/>
            <person name="Blanchet N."/>
            <person name="Boniface M.C."/>
            <person name="Brunel D."/>
            <person name="Catrice O."/>
            <person name="Chaidir N."/>
            <person name="Claudel C."/>
            <person name="Donnadieu C."/>
            <person name="Faraut T."/>
            <person name="Fievet G."/>
            <person name="Helmstetter N."/>
            <person name="King M."/>
            <person name="Knapp S.J."/>
            <person name="Lai Z."/>
            <person name="Le Paslier M.C."/>
            <person name="Lippi Y."/>
            <person name="Lorenzon L."/>
            <person name="Mandel J.R."/>
            <person name="Marage G."/>
            <person name="Marchand G."/>
            <person name="Marquand E."/>
            <person name="Bret-Mestries E."/>
            <person name="Morien E."/>
            <person name="Nambeesan S."/>
            <person name="Nguyen T."/>
            <person name="Pegot-Espagnet P."/>
            <person name="Pouilly N."/>
            <person name="Raftis F."/>
            <person name="Sallet E."/>
            <person name="Schiex T."/>
            <person name="Thomas J."/>
            <person name="Vandecasteele C."/>
            <person name="Vares D."/>
            <person name="Vear F."/>
            <person name="Vautrin S."/>
            <person name="Crespi M."/>
            <person name="Mangin B."/>
            <person name="Burke J.M."/>
            <person name="Salse J."/>
            <person name="Munos S."/>
            <person name="Vincourt P."/>
            <person name="Rieseberg L.H."/>
            <person name="Langlade N.B."/>
        </authorList>
    </citation>
    <scope>NUCLEOTIDE SEQUENCE [LARGE SCALE GENOMIC DNA]</scope>
    <source>
        <strain evidence="2">cv. SF193</strain>
    </source>
</reference>
<dbReference type="InParanoid" id="A0A251SFL7"/>
<dbReference type="Proteomes" id="UP000215914">
    <property type="component" value="Chromosome 14"/>
</dbReference>
<keyword evidence="2" id="KW-1185">Reference proteome</keyword>
<name>A0A251SFL7_HELAN</name>
<accession>A0A251SFL7</accession>
<gene>
    <name evidence="1" type="ORF">HannXRQ_Chr14g0433561</name>
</gene>
<sequence>MMVIFVCYSVQIYDGFGSERSDLVQVVARVRVKHCSGQHSVKAGQSWSRQSTEANSSVRVSRFETDYEAVQLTRSTRVNSVNSVNSAS</sequence>
<protein>
    <submittedName>
        <fullName evidence="1">Uncharacterized protein</fullName>
    </submittedName>
</protein>
<evidence type="ECO:0000313" key="1">
    <source>
        <dbReference type="EMBL" id="OTF97342.1"/>
    </source>
</evidence>
<dbReference type="EMBL" id="CM007903">
    <property type="protein sequence ID" value="OTF97342.1"/>
    <property type="molecule type" value="Genomic_DNA"/>
</dbReference>